<dbReference type="Proteomes" id="UP000433737">
    <property type="component" value="Unassembled WGS sequence"/>
</dbReference>
<evidence type="ECO:0000256" key="1">
    <source>
        <dbReference type="SAM" id="SignalP"/>
    </source>
</evidence>
<protein>
    <submittedName>
        <fullName evidence="2">Uncharacterized protein</fullName>
    </submittedName>
</protein>
<dbReference type="RefSeq" id="WP_159223493.1">
    <property type="nucleotide sequence ID" value="NZ_LR733469.1"/>
</dbReference>
<evidence type="ECO:0000313" key="2">
    <source>
        <dbReference type="EMBL" id="VXB73722.1"/>
    </source>
</evidence>
<dbReference type="EMBL" id="CABWMH010000009">
    <property type="protein sequence ID" value="VXB73722.1"/>
    <property type="molecule type" value="Genomic_DNA"/>
</dbReference>
<keyword evidence="1" id="KW-0732">Signal</keyword>
<reference evidence="2 3" key="1">
    <citation type="submission" date="2019-10" db="EMBL/GenBank/DDBJ databases">
        <authorList>
            <person name="Karimi E."/>
        </authorList>
    </citation>
    <scope>NUCLEOTIDE SEQUENCE [LARGE SCALE GENOMIC DNA]</scope>
    <source>
        <strain evidence="2">Pantoea sp. 111</strain>
    </source>
</reference>
<feature type="signal peptide" evidence="1">
    <location>
        <begin position="1"/>
        <end position="20"/>
    </location>
</feature>
<gene>
    <name evidence="2" type="ORF">PANT111_170154</name>
</gene>
<dbReference type="AlphaFoldDB" id="A0AAX3J5F1"/>
<name>A0AAX3J5F1_9GAMM</name>
<evidence type="ECO:0000313" key="3">
    <source>
        <dbReference type="Proteomes" id="UP000433737"/>
    </source>
</evidence>
<feature type="chain" id="PRO_5043702082" evidence="1">
    <location>
        <begin position="21"/>
        <end position="94"/>
    </location>
</feature>
<proteinExistence type="predicted"/>
<comment type="caution">
    <text evidence="2">The sequence shown here is derived from an EMBL/GenBank/DDBJ whole genome shotgun (WGS) entry which is preliminary data.</text>
</comment>
<organism evidence="2 3">
    <name type="scientific">Pantoea brenneri</name>
    <dbReference type="NCBI Taxonomy" id="472694"/>
    <lineage>
        <taxon>Bacteria</taxon>
        <taxon>Pseudomonadati</taxon>
        <taxon>Pseudomonadota</taxon>
        <taxon>Gammaproteobacteria</taxon>
        <taxon>Enterobacterales</taxon>
        <taxon>Erwiniaceae</taxon>
        <taxon>Pantoea</taxon>
    </lineage>
</organism>
<sequence length="94" mass="10661">MKWILFIVLAAPLMSHSANKPEPLDFKHLTESACFDPAYPEKQSLCEKSVKIMLLHAASAGYSEAACFSKIVKDKELCEVNSKEYQDVMRYSMK</sequence>
<accession>A0AAX3J5F1</accession>